<evidence type="ECO:0000256" key="4">
    <source>
        <dbReference type="ARBA" id="ARBA00022723"/>
    </source>
</evidence>
<comment type="similarity">
    <text evidence="2">Belongs to the cation transport ATPase (P-type) (TC 3.A.3) family. Type IB subfamily.</text>
</comment>
<keyword evidence="5" id="KW-1278">Translocase</keyword>
<dbReference type="GO" id="GO:0005886">
    <property type="term" value="C:plasma membrane"/>
    <property type="evidence" value="ECO:0007669"/>
    <property type="project" value="TreeGrafter"/>
</dbReference>
<dbReference type="InterPro" id="IPR023299">
    <property type="entry name" value="ATPase_P-typ_cyto_dom_N"/>
</dbReference>
<dbReference type="GO" id="GO:0043682">
    <property type="term" value="F:P-type divalent copper transporter activity"/>
    <property type="evidence" value="ECO:0007669"/>
    <property type="project" value="TreeGrafter"/>
</dbReference>
<dbReference type="GO" id="GO:0005524">
    <property type="term" value="F:ATP binding"/>
    <property type="evidence" value="ECO:0007669"/>
    <property type="project" value="InterPro"/>
</dbReference>
<reference evidence="12" key="1">
    <citation type="submission" date="2016-06" db="UniProtKB">
        <authorList>
            <consortium name="WormBaseParasite"/>
        </authorList>
    </citation>
    <scope>IDENTIFICATION</scope>
</reference>
<dbReference type="Gene3D" id="2.70.150.10">
    <property type="entry name" value="Calcium-transporting ATPase, cytoplasmic transduction domain A"/>
    <property type="match status" value="1"/>
</dbReference>
<gene>
    <name evidence="10" type="ORF">SCUD_LOCUS9169</name>
</gene>
<dbReference type="GO" id="GO:0016887">
    <property type="term" value="F:ATP hydrolysis activity"/>
    <property type="evidence" value="ECO:0007669"/>
    <property type="project" value="InterPro"/>
</dbReference>
<feature type="domain" description="P-type ATPase A" evidence="9">
    <location>
        <begin position="173"/>
        <end position="266"/>
    </location>
</feature>
<dbReference type="EMBL" id="UZAK01033103">
    <property type="protein sequence ID" value="VDP34479.1"/>
    <property type="molecule type" value="Genomic_DNA"/>
</dbReference>
<dbReference type="PANTHER" id="PTHR43520">
    <property type="entry name" value="ATP7, ISOFORM B"/>
    <property type="match status" value="1"/>
</dbReference>
<evidence type="ECO:0000256" key="2">
    <source>
        <dbReference type="ARBA" id="ARBA00006024"/>
    </source>
</evidence>
<dbReference type="PANTHER" id="PTHR43520:SF8">
    <property type="entry name" value="P-TYPE CU(+) TRANSPORTER"/>
    <property type="match status" value="1"/>
</dbReference>
<dbReference type="InterPro" id="IPR044492">
    <property type="entry name" value="P_typ_ATPase_HD_dom"/>
</dbReference>
<evidence type="ECO:0000256" key="8">
    <source>
        <dbReference type="SAM" id="Phobius"/>
    </source>
</evidence>
<dbReference type="Gene3D" id="3.40.50.1000">
    <property type="entry name" value="HAD superfamily/HAD-like"/>
    <property type="match status" value="3"/>
</dbReference>
<keyword evidence="7 8" id="KW-0472">Membrane</keyword>
<dbReference type="InterPro" id="IPR001757">
    <property type="entry name" value="P_typ_ATPase"/>
</dbReference>
<dbReference type="InterPro" id="IPR036412">
    <property type="entry name" value="HAD-like_sf"/>
</dbReference>
<evidence type="ECO:0000256" key="6">
    <source>
        <dbReference type="ARBA" id="ARBA00022989"/>
    </source>
</evidence>
<dbReference type="Proteomes" id="UP000279833">
    <property type="component" value="Unassembled WGS sequence"/>
</dbReference>
<evidence type="ECO:0000313" key="11">
    <source>
        <dbReference type="Proteomes" id="UP000279833"/>
    </source>
</evidence>
<keyword evidence="11" id="KW-1185">Reference proteome</keyword>
<dbReference type="GO" id="GO:0005507">
    <property type="term" value="F:copper ion binding"/>
    <property type="evidence" value="ECO:0007669"/>
    <property type="project" value="TreeGrafter"/>
</dbReference>
<dbReference type="Gene3D" id="3.40.1110.10">
    <property type="entry name" value="Calcium-transporting ATPase, cytoplasmic domain N"/>
    <property type="match status" value="1"/>
</dbReference>
<proteinExistence type="inferred from homology"/>
<evidence type="ECO:0000256" key="5">
    <source>
        <dbReference type="ARBA" id="ARBA00022967"/>
    </source>
</evidence>
<dbReference type="GO" id="GO:0006878">
    <property type="term" value="P:intracellular copper ion homeostasis"/>
    <property type="evidence" value="ECO:0007669"/>
    <property type="project" value="TreeGrafter"/>
</dbReference>
<keyword evidence="4" id="KW-0479">Metal-binding</keyword>
<feature type="transmembrane region" description="Helical" evidence="8">
    <location>
        <begin position="1010"/>
        <end position="1037"/>
    </location>
</feature>
<dbReference type="InterPro" id="IPR059000">
    <property type="entry name" value="ATPase_P-type_domA"/>
</dbReference>
<evidence type="ECO:0000313" key="10">
    <source>
        <dbReference type="EMBL" id="VDP34479.1"/>
    </source>
</evidence>
<keyword evidence="6 8" id="KW-1133">Transmembrane helix</keyword>
<dbReference type="AlphaFoldDB" id="A0A183K2F6"/>
<feature type="transmembrane region" description="Helical" evidence="8">
    <location>
        <begin position="73"/>
        <end position="95"/>
    </location>
</feature>
<comment type="subcellular location">
    <subcellularLocation>
        <location evidence="1">Endomembrane system</location>
        <topology evidence="1">Multi-pass membrane protein</topology>
    </subcellularLocation>
</comment>
<dbReference type="SUPFAM" id="SSF81660">
    <property type="entry name" value="Metal cation-transporting ATPase, ATP-binding domain N"/>
    <property type="match status" value="2"/>
</dbReference>
<reference evidence="10 11" key="2">
    <citation type="submission" date="2018-11" db="EMBL/GenBank/DDBJ databases">
        <authorList>
            <consortium name="Pathogen Informatics"/>
        </authorList>
    </citation>
    <scope>NUCLEOTIDE SEQUENCE [LARGE SCALE GENOMIC DNA]</scope>
    <source>
        <strain evidence="10">Dakar</strain>
        <strain evidence="11">Dakar, Senegal</strain>
    </source>
</reference>
<dbReference type="WBParaSite" id="SCUD_0000916901-mRNA-1">
    <property type="protein sequence ID" value="SCUD_0000916901-mRNA-1"/>
    <property type="gene ID" value="SCUD_0000916901"/>
</dbReference>
<dbReference type="SUPFAM" id="SSF81665">
    <property type="entry name" value="Calcium ATPase, transmembrane domain M"/>
    <property type="match status" value="1"/>
</dbReference>
<accession>A0A183K2F6</accession>
<dbReference type="SFLD" id="SFLDF00027">
    <property type="entry name" value="p-type_atpase"/>
    <property type="match status" value="1"/>
</dbReference>
<dbReference type="PRINTS" id="PR00119">
    <property type="entry name" value="CATATPASE"/>
</dbReference>
<dbReference type="InterPro" id="IPR018303">
    <property type="entry name" value="ATPase_P-typ_P_site"/>
</dbReference>
<protein>
    <submittedName>
        <fullName evidence="12">P-type Cu(+) transporter</fullName>
    </submittedName>
</protein>
<dbReference type="SFLD" id="SFLDS00003">
    <property type="entry name" value="Haloacid_Dehalogenase"/>
    <property type="match status" value="1"/>
</dbReference>
<organism evidence="12">
    <name type="scientific">Schistosoma curassoni</name>
    <dbReference type="NCBI Taxonomy" id="6186"/>
    <lineage>
        <taxon>Eukaryota</taxon>
        <taxon>Metazoa</taxon>
        <taxon>Spiralia</taxon>
        <taxon>Lophotrochozoa</taxon>
        <taxon>Platyhelminthes</taxon>
        <taxon>Trematoda</taxon>
        <taxon>Digenea</taxon>
        <taxon>Strigeidida</taxon>
        <taxon>Schistosomatoidea</taxon>
        <taxon>Schistosomatidae</taxon>
        <taxon>Schistosoma</taxon>
    </lineage>
</organism>
<feature type="transmembrane region" description="Helical" evidence="8">
    <location>
        <begin position="282"/>
        <end position="308"/>
    </location>
</feature>
<evidence type="ECO:0000259" key="9">
    <source>
        <dbReference type="Pfam" id="PF00122"/>
    </source>
</evidence>
<feature type="transmembrane region" description="Helical" evidence="8">
    <location>
        <begin position="43"/>
        <end position="61"/>
    </location>
</feature>
<evidence type="ECO:0000256" key="1">
    <source>
        <dbReference type="ARBA" id="ARBA00004127"/>
    </source>
</evidence>
<dbReference type="STRING" id="6186.A0A183K2F6"/>
<dbReference type="InterPro" id="IPR023298">
    <property type="entry name" value="ATPase_P-typ_TM_dom_sf"/>
</dbReference>
<dbReference type="Pfam" id="PF00702">
    <property type="entry name" value="Hydrolase"/>
    <property type="match status" value="1"/>
</dbReference>
<dbReference type="InterPro" id="IPR023214">
    <property type="entry name" value="HAD_sf"/>
</dbReference>
<dbReference type="Pfam" id="PF00122">
    <property type="entry name" value="E1-E2_ATPase"/>
    <property type="match status" value="1"/>
</dbReference>
<dbReference type="InterPro" id="IPR008250">
    <property type="entry name" value="ATPase_P-typ_transduc_dom_A_sf"/>
</dbReference>
<dbReference type="SFLD" id="SFLDG00002">
    <property type="entry name" value="C1.7:_P-type_atpase_like"/>
    <property type="match status" value="1"/>
</dbReference>
<dbReference type="SUPFAM" id="SSF56784">
    <property type="entry name" value="HAD-like"/>
    <property type="match status" value="2"/>
</dbReference>
<dbReference type="PROSITE" id="PS00154">
    <property type="entry name" value="ATPASE_E1_E2"/>
    <property type="match status" value="1"/>
</dbReference>
<dbReference type="GO" id="GO:0015677">
    <property type="term" value="P:copper ion import"/>
    <property type="evidence" value="ECO:0007669"/>
    <property type="project" value="TreeGrafter"/>
</dbReference>
<evidence type="ECO:0000256" key="7">
    <source>
        <dbReference type="ARBA" id="ARBA00023136"/>
    </source>
</evidence>
<dbReference type="GO" id="GO:0005802">
    <property type="term" value="C:trans-Golgi network"/>
    <property type="evidence" value="ECO:0007669"/>
    <property type="project" value="TreeGrafter"/>
</dbReference>
<dbReference type="FunFam" id="2.70.150.10:FF:000002">
    <property type="entry name" value="Copper-transporting ATPase 1, putative"/>
    <property type="match status" value="1"/>
</dbReference>
<evidence type="ECO:0000313" key="12">
    <source>
        <dbReference type="WBParaSite" id="SCUD_0000916901-mRNA-1"/>
    </source>
</evidence>
<keyword evidence="3 8" id="KW-0812">Transmembrane</keyword>
<dbReference type="SUPFAM" id="SSF81653">
    <property type="entry name" value="Calcium ATPase, transduction domain A"/>
    <property type="match status" value="1"/>
</dbReference>
<name>A0A183K2F6_9TREM</name>
<dbReference type="NCBIfam" id="TIGR01494">
    <property type="entry name" value="ATPase_P-type"/>
    <property type="match status" value="1"/>
</dbReference>
<evidence type="ECO:0000256" key="3">
    <source>
        <dbReference type="ARBA" id="ARBA00022692"/>
    </source>
</evidence>
<sequence>MKHLISVLSQSYSSTTQYKVKLFTIKSLNEYNNFRCLIRLSDFAWSLLMIFGGRYFYIHAYKSLTHGIANMDVLIVIATTISYLYSVVILLIAILNRWQHSPRTVFETSPMLLVFVSLGRWLEHIAKGKTSEALTKLLSLHAKEATLIDLSPTEKQKLEDTLQQQTKNLPTNLFASGIEKRIPIELVHQNDIIKILPGEKVPVDSVILIGSTSCDESLITGESMPVVKKPGSDLIGGSINLASIVWAKATHVGEDSALSQIVRLVEEAQTSKAPVQQLADKIAGYFVPFICLVSLTVFILWITLGFLVPTTIKGYEPGCSIPLLAIDHAFRMAITVLTIACPCALGLATPTAVMVATGTGALAGILIKGGQPLENMHKLTTILFDKTGTITQGRPQVIRIVMFIPPSGEMERSTEVNKYQSPDQSSPLSISSYKPQLCSNISPSRFLYLIASAESTVQHPLANALLIIARTFRRFALSFNSDELLLNTSKDGVNYQNTHNSEMNYDLSNDFAKISQIRTSSGLGVQCNVDLLPYDCPPGPALPKPLDVRSNSFSNQYTELDINAALQMKLTYISCMWPTKNTPTENNLINGDHDELNNSNNISFQKFNDLLSDQSMTYPASSHSTVNELDEYQALGDCKESVQQKINSTKGGVHSVLIGNREWLKQNNVILPIILSNEYLPDGRESNRQTAGYCNIPTLDSLVSADESQGHTVVYVAIDNILVGLVTISDPIKPEADLIVAALRHRGIRVALLTGDNYRSANAVAQQIGIEEVYAEVLPGHKADKIKELQNCPTVRRRNKRNSTMMSMTKIRNKRQNKMKTTKGCISDNTDCVTNIVGDENELNLSNEELTDDEFNHTIQSTQGKYNEKSVKTTLSIQQFIKQCINVICCFTSQHYNYYSTFVKSSNSLTKHQNNSFHQRQIERHHKMKYRKNNLRVSLKKSQRQYVAMIGDGVNDSPALAQADVGIAIGCGADVAVETADVVLIRNSLIDVVAAIDLSNKTVRRIRCNFIAATLYNLIGVPVAAGQFICLFVYLFFF</sequence>
<dbReference type="GO" id="GO:0060003">
    <property type="term" value="P:copper ion export"/>
    <property type="evidence" value="ECO:0007669"/>
    <property type="project" value="TreeGrafter"/>
</dbReference>